<accession>A0A319C2V6</accession>
<dbReference type="AlphaFoldDB" id="A0A319C2V6"/>
<dbReference type="VEuPathDB" id="FungiDB:BO82DRAFT_367918"/>
<evidence type="ECO:0000313" key="2">
    <source>
        <dbReference type="EMBL" id="PYH78180.1"/>
    </source>
</evidence>
<reference evidence="2 3" key="1">
    <citation type="submission" date="2016-12" db="EMBL/GenBank/DDBJ databases">
        <title>The genomes of Aspergillus section Nigri reveals drivers in fungal speciation.</title>
        <authorList>
            <consortium name="DOE Joint Genome Institute"/>
            <person name="Vesth T.C."/>
            <person name="Nybo J."/>
            <person name="Theobald S."/>
            <person name="Brandl J."/>
            <person name="Frisvad J.C."/>
            <person name="Nielsen K.F."/>
            <person name="Lyhne E.K."/>
            <person name="Kogle M.E."/>
            <person name="Kuo A."/>
            <person name="Riley R."/>
            <person name="Clum A."/>
            <person name="Nolan M."/>
            <person name="Lipzen A."/>
            <person name="Salamov A."/>
            <person name="Henrissat B."/>
            <person name="Wiebenga A."/>
            <person name="De Vries R.P."/>
            <person name="Grigoriev I.V."/>
            <person name="Mortensen U.H."/>
            <person name="Andersen M.R."/>
            <person name="Baker S.E."/>
        </authorList>
    </citation>
    <scope>NUCLEOTIDE SEQUENCE [LARGE SCALE GENOMIC DNA]</scope>
    <source>
        <strain evidence="2 3">CBS 121591</strain>
    </source>
</reference>
<sequence>MSNRGQYIFHNRENLSIIGGFLHWPIFLWDPYPLSALKLVLYACDYVVQTVGFSFHLKLRQQQEISILEGIELEEVVDCLPSVHQVLRNRETIDSGLGVVQRSSTRPKQLFPLYQTVDEASVEAFAINRSPHGQPAKTTRLLPPPYGSYYPSRAAPAVTPSAHPLLQQSPASAAEGSSNLTAAPAAPVIVVTDPVGDQRALSTEDEFLFPVPLPGDASPQPGIPLPHVAEEPRGQAYDILEEFRERDDNPPPPRKSTVQRSRLSPFWQPRPVRTYSSFAGGGYPPDNGMGFPSLSLSLSLSPSPPGIEIVTAFQDQPARTAKCDVCDGRNTSGMSRCTVLHVAPVTREELLRSSTEARSRSAGRTKRRKQTKKAGGGGGGGARASAHAHARNNRGLELQESPVSSTSDATEARYHGETRMLENPHPRASSHKSFVDGDVIVRDFGAVTEAEGTAAEAAQDQLQHIRTFPKPKQAQQFVSAVHPSYSHECIWGPPPGLDHAFTHNAARFHIPAAPPGRPEYSDQDLKDAGELLTFTTAATAIEDVKRGIHLPAGGIPDKGSIIKDASALAQWEIEEYKQSRASETLAGMNPTNQHQGLAKHDAVQVEASLSRSSPSMLDLVFDIRALD</sequence>
<feature type="region of interest" description="Disordered" evidence="1">
    <location>
        <begin position="349"/>
        <end position="390"/>
    </location>
</feature>
<dbReference type="Proteomes" id="UP000248340">
    <property type="component" value="Unassembled WGS sequence"/>
</dbReference>
<dbReference type="GeneID" id="37139836"/>
<dbReference type="RefSeq" id="XP_025488380.1">
    <property type="nucleotide sequence ID" value="XM_025637095.1"/>
</dbReference>
<evidence type="ECO:0000313" key="3">
    <source>
        <dbReference type="Proteomes" id="UP000248340"/>
    </source>
</evidence>
<proteinExistence type="predicted"/>
<dbReference type="EMBL" id="KZ821732">
    <property type="protein sequence ID" value="PYH78180.1"/>
    <property type="molecule type" value="Genomic_DNA"/>
</dbReference>
<feature type="compositionally biased region" description="Basic residues" evidence="1">
    <location>
        <begin position="361"/>
        <end position="372"/>
    </location>
</feature>
<organism evidence="2 3">
    <name type="scientific">Aspergillus uvarum CBS 121591</name>
    <dbReference type="NCBI Taxonomy" id="1448315"/>
    <lineage>
        <taxon>Eukaryota</taxon>
        <taxon>Fungi</taxon>
        <taxon>Dikarya</taxon>
        <taxon>Ascomycota</taxon>
        <taxon>Pezizomycotina</taxon>
        <taxon>Eurotiomycetes</taxon>
        <taxon>Eurotiomycetidae</taxon>
        <taxon>Eurotiales</taxon>
        <taxon>Aspergillaceae</taxon>
        <taxon>Aspergillus</taxon>
        <taxon>Aspergillus subgen. Circumdati</taxon>
    </lineage>
</organism>
<keyword evidence="3" id="KW-1185">Reference proteome</keyword>
<name>A0A319C2V6_9EURO</name>
<gene>
    <name evidence="2" type="ORF">BO82DRAFT_367918</name>
</gene>
<feature type="compositionally biased region" description="Basic and acidic residues" evidence="1">
    <location>
        <begin position="349"/>
        <end position="359"/>
    </location>
</feature>
<evidence type="ECO:0000256" key="1">
    <source>
        <dbReference type="SAM" id="MobiDB-lite"/>
    </source>
</evidence>
<dbReference type="OrthoDB" id="4755622at2759"/>
<protein>
    <submittedName>
        <fullName evidence="2">Uncharacterized protein</fullName>
    </submittedName>
</protein>